<reference evidence="1 2" key="1">
    <citation type="submission" date="2019-04" db="EMBL/GenBank/DDBJ databases">
        <title>Draft genome of the big-headed turtle Platysternon megacephalum.</title>
        <authorList>
            <person name="Gong S."/>
        </authorList>
    </citation>
    <scope>NUCLEOTIDE SEQUENCE [LARGE SCALE GENOMIC DNA]</scope>
    <source>
        <strain evidence="1">DO16091913</strain>
        <tissue evidence="1">Muscle</tissue>
    </source>
</reference>
<keyword evidence="2" id="KW-1185">Reference proteome</keyword>
<sequence length="107" mass="11776">MVSRSGAGEPCNCEPPRALHAGAAALGRKELSEEAAWLWEFFAEREAGHDQALVGTCPLTTVVPQLDLIVQPLNSRMKPALWHLELEELWLSLSICVLAEVWLEVDG</sequence>
<proteinExistence type="predicted"/>
<evidence type="ECO:0000313" key="1">
    <source>
        <dbReference type="EMBL" id="TFK05996.1"/>
    </source>
</evidence>
<dbReference type="AlphaFoldDB" id="A0A4D9E6G4"/>
<protein>
    <submittedName>
        <fullName evidence="1">Oxysterol-binding protein-related protein 2</fullName>
    </submittedName>
</protein>
<reference evidence="1 2" key="2">
    <citation type="submission" date="2019-04" db="EMBL/GenBank/DDBJ databases">
        <title>The genome sequence of big-headed turtle.</title>
        <authorList>
            <person name="Gong S."/>
        </authorList>
    </citation>
    <scope>NUCLEOTIDE SEQUENCE [LARGE SCALE GENOMIC DNA]</scope>
    <source>
        <strain evidence="1">DO16091913</strain>
        <tissue evidence="1">Muscle</tissue>
    </source>
</reference>
<organism evidence="1 2">
    <name type="scientific">Platysternon megacephalum</name>
    <name type="common">big-headed turtle</name>
    <dbReference type="NCBI Taxonomy" id="55544"/>
    <lineage>
        <taxon>Eukaryota</taxon>
        <taxon>Metazoa</taxon>
        <taxon>Chordata</taxon>
        <taxon>Craniata</taxon>
        <taxon>Vertebrata</taxon>
        <taxon>Euteleostomi</taxon>
        <taxon>Archelosauria</taxon>
        <taxon>Testudinata</taxon>
        <taxon>Testudines</taxon>
        <taxon>Cryptodira</taxon>
        <taxon>Durocryptodira</taxon>
        <taxon>Testudinoidea</taxon>
        <taxon>Platysternidae</taxon>
        <taxon>Platysternon</taxon>
    </lineage>
</organism>
<name>A0A4D9E6G4_9SAUR</name>
<dbReference type="EMBL" id="QXTE01000105">
    <property type="protein sequence ID" value="TFK05996.1"/>
    <property type="molecule type" value="Genomic_DNA"/>
</dbReference>
<dbReference type="Proteomes" id="UP000297703">
    <property type="component" value="Unassembled WGS sequence"/>
</dbReference>
<comment type="caution">
    <text evidence="1">The sequence shown here is derived from an EMBL/GenBank/DDBJ whole genome shotgun (WGS) entry which is preliminary data.</text>
</comment>
<evidence type="ECO:0000313" key="2">
    <source>
        <dbReference type="Proteomes" id="UP000297703"/>
    </source>
</evidence>
<accession>A0A4D9E6G4</accession>
<gene>
    <name evidence="1" type="ORF">DR999_PMT11334</name>
</gene>